<accession>A0A401IJY0</accession>
<reference evidence="5" key="1">
    <citation type="submission" date="2017-05" db="EMBL/GenBank/DDBJ databases">
        <title>Physiological properties and genetic analysis related to exopolysaccharide production of fresh-water unicellular cyanobacterium Aphanothece sacrum, Suizenji Nori, that has been cultured as a food source in Japan.</title>
        <authorList>
            <person name="Kanesaki Y."/>
            <person name="Yoshikawa S."/>
            <person name="Ohki K."/>
        </authorList>
    </citation>
    <scope>NUCLEOTIDE SEQUENCE [LARGE SCALE GENOMIC DNA]</scope>
    <source>
        <strain evidence="5">FPU1</strain>
    </source>
</reference>
<organism evidence="4 5">
    <name type="scientific">Aphanothece sacrum FPU1</name>
    <dbReference type="NCBI Taxonomy" id="1920663"/>
    <lineage>
        <taxon>Bacteria</taxon>
        <taxon>Bacillati</taxon>
        <taxon>Cyanobacteriota</taxon>
        <taxon>Cyanophyceae</taxon>
        <taxon>Oscillatoriophycideae</taxon>
        <taxon>Chroococcales</taxon>
        <taxon>Aphanothecaceae</taxon>
        <taxon>Aphanothece</taxon>
    </lineage>
</organism>
<dbReference type="OrthoDB" id="9809781at2"/>
<dbReference type="RefSeq" id="WP_124972644.1">
    <property type="nucleotide sequence ID" value="NZ_BDQK01000013.1"/>
</dbReference>
<dbReference type="Pfam" id="PF09992">
    <property type="entry name" value="NAGPA"/>
    <property type="match status" value="1"/>
</dbReference>
<evidence type="ECO:0000256" key="2">
    <source>
        <dbReference type="SAM" id="Phobius"/>
    </source>
</evidence>
<evidence type="ECO:0000313" key="4">
    <source>
        <dbReference type="EMBL" id="GBF81587.1"/>
    </source>
</evidence>
<gene>
    <name evidence="4" type="ORF">AsFPU1_3005</name>
</gene>
<dbReference type="PANTHER" id="PTHR40446">
    <property type="entry name" value="N-ACETYLGLUCOSAMINE-1-PHOSPHODIESTER ALPHA-N-ACETYLGLUCOSAMINIDASE"/>
    <property type="match status" value="1"/>
</dbReference>
<comment type="caution">
    <text evidence="4">The sequence shown here is derived from an EMBL/GenBank/DDBJ whole genome shotgun (WGS) entry which is preliminary data.</text>
</comment>
<proteinExistence type="predicted"/>
<dbReference type="AlphaFoldDB" id="A0A401IJY0"/>
<evidence type="ECO:0000259" key="3">
    <source>
        <dbReference type="Pfam" id="PF09992"/>
    </source>
</evidence>
<feature type="region of interest" description="Disordered" evidence="1">
    <location>
        <begin position="211"/>
        <end position="234"/>
    </location>
</feature>
<evidence type="ECO:0000256" key="1">
    <source>
        <dbReference type="SAM" id="MobiDB-lite"/>
    </source>
</evidence>
<feature type="compositionally biased region" description="Polar residues" evidence="1">
    <location>
        <begin position="211"/>
        <end position="220"/>
    </location>
</feature>
<protein>
    <recommendedName>
        <fullName evidence="3">Phosphodiester glycosidase domain-containing protein</fullName>
    </recommendedName>
</protein>
<evidence type="ECO:0000313" key="5">
    <source>
        <dbReference type="Proteomes" id="UP000287247"/>
    </source>
</evidence>
<feature type="domain" description="Phosphodiester glycosidase" evidence="3">
    <location>
        <begin position="443"/>
        <end position="620"/>
    </location>
</feature>
<sequence length="623" mass="68132">MKRIQWRSLILFCVSVILTLLIYYLTSNSSPDFSQPVSITYSILPVEASNSVQQGKEIILNGKKYQIPWSQWQQGDNIRTGISDIGTMNLLGLQLLGTQDPGLQPVRWFGTDSGQPLPILARFIAPYRYLDVTELIQLAGGQLQVNGNTLELNFPMAQISNIRQVNQPWGKRIILDVNRPTVWQVSQAKGQGLITISGQVSQASISDNNGPSFPSNLLNNTDEDDLGSEGSQATNSSLFSLEKTEKLTKINVSLPTSSGLNVFSLSNPNRIIIDVRSDVIVPKEIVWTPGIIWRQQLVKISKDIFPVNWLEIDQRSPKIYLKPIISNPNTQQGIAPLVTTAQNWQASAAINGGFFNRNNQLPLGAIRQNNNWLSSPILGRGAVAWNDRGQVNMNRLSFRENLITSSRQTIPILFLNSGYIQGGIARYTADWGEKYTNLSDNETIISVQNNQIIEQKQAEKAGGNIFPIPSNGYLLIIRKNAVAPSLLSVGMSVKIETNTMPPEFNQFSHIVGAGPLLISNRRIVVNAEGENFSKGFQQQKASRSAIGVTNKGTIMLVAVHTRVGGSGATLDEMAQIMQQLGAVNALNLDGGSSTSLALSGQLIDRSPVTAAKVHNGIGVFVNP</sequence>
<keyword evidence="2" id="KW-0472">Membrane</keyword>
<dbReference type="InterPro" id="IPR018711">
    <property type="entry name" value="NAGPA"/>
</dbReference>
<feature type="transmembrane region" description="Helical" evidence="2">
    <location>
        <begin position="9"/>
        <end position="26"/>
    </location>
</feature>
<dbReference type="Proteomes" id="UP000287247">
    <property type="component" value="Unassembled WGS sequence"/>
</dbReference>
<dbReference type="EMBL" id="BDQK01000013">
    <property type="protein sequence ID" value="GBF81587.1"/>
    <property type="molecule type" value="Genomic_DNA"/>
</dbReference>
<keyword evidence="5" id="KW-1185">Reference proteome</keyword>
<name>A0A401IJY0_APHSA</name>
<dbReference type="PANTHER" id="PTHR40446:SF2">
    <property type="entry name" value="N-ACETYLGLUCOSAMINE-1-PHOSPHODIESTER ALPHA-N-ACETYLGLUCOSAMINIDASE"/>
    <property type="match status" value="1"/>
</dbReference>
<keyword evidence="2" id="KW-1133">Transmembrane helix</keyword>
<keyword evidence="2" id="KW-0812">Transmembrane</keyword>